<dbReference type="AlphaFoldDB" id="A0A3A2ZSP3"/>
<dbReference type="EMBL" id="MVGC01000028">
    <property type="protein sequence ID" value="RJE26168.1"/>
    <property type="molecule type" value="Genomic_DNA"/>
</dbReference>
<sequence length="155" mass="17228">MGGHLFPVVCAVPISKEQKGVEEDEWDLVFVDSIDDCYDESTEALVEEGGSPNSPFIGKTPQECYQLLLKLVEDTESEIMTPSFAIIDERSTRDDTVLLVCVEKDLETEVISFPTVRAAFQASALALSLYHSGHSSVAEDIERAQREPDNIYRGR</sequence>
<keyword evidence="2" id="KW-1185">Reference proteome</keyword>
<evidence type="ECO:0000313" key="1">
    <source>
        <dbReference type="EMBL" id="RJE26168.1"/>
    </source>
</evidence>
<name>A0A3A2ZSP3_9EURO</name>
<comment type="caution">
    <text evidence="1">The sequence shown here is derived from an EMBL/GenBank/DDBJ whole genome shotgun (WGS) entry which is preliminary data.</text>
</comment>
<dbReference type="Proteomes" id="UP000266188">
    <property type="component" value="Unassembled WGS sequence"/>
</dbReference>
<protein>
    <submittedName>
        <fullName evidence="1">Uncharacterized protein</fullName>
    </submittedName>
</protein>
<dbReference type="OrthoDB" id="4483229at2759"/>
<accession>A0A3A2ZSP3</accession>
<proteinExistence type="predicted"/>
<gene>
    <name evidence="1" type="ORF">PHISCL_01518</name>
</gene>
<reference evidence="2" key="1">
    <citation type="submission" date="2017-02" db="EMBL/GenBank/DDBJ databases">
        <authorList>
            <person name="Tafer H."/>
            <person name="Lopandic K."/>
        </authorList>
    </citation>
    <scope>NUCLEOTIDE SEQUENCE [LARGE SCALE GENOMIC DNA]</scope>
    <source>
        <strain evidence="2">CBS 366.77</strain>
    </source>
</reference>
<organism evidence="1 2">
    <name type="scientific">Aspergillus sclerotialis</name>
    <dbReference type="NCBI Taxonomy" id="2070753"/>
    <lineage>
        <taxon>Eukaryota</taxon>
        <taxon>Fungi</taxon>
        <taxon>Dikarya</taxon>
        <taxon>Ascomycota</taxon>
        <taxon>Pezizomycotina</taxon>
        <taxon>Eurotiomycetes</taxon>
        <taxon>Eurotiomycetidae</taxon>
        <taxon>Eurotiales</taxon>
        <taxon>Aspergillaceae</taxon>
        <taxon>Aspergillus</taxon>
        <taxon>Aspergillus subgen. Polypaecilum</taxon>
    </lineage>
</organism>
<evidence type="ECO:0000313" key="2">
    <source>
        <dbReference type="Proteomes" id="UP000266188"/>
    </source>
</evidence>